<name>A0AAW2V2N7_SESRA</name>
<dbReference type="SUPFAM" id="SSF54236">
    <property type="entry name" value="Ubiquitin-like"/>
    <property type="match status" value="1"/>
</dbReference>
<organism evidence="1">
    <name type="scientific">Sesamum radiatum</name>
    <name type="common">Black benniseed</name>
    <dbReference type="NCBI Taxonomy" id="300843"/>
    <lineage>
        <taxon>Eukaryota</taxon>
        <taxon>Viridiplantae</taxon>
        <taxon>Streptophyta</taxon>
        <taxon>Embryophyta</taxon>
        <taxon>Tracheophyta</taxon>
        <taxon>Spermatophyta</taxon>
        <taxon>Magnoliopsida</taxon>
        <taxon>eudicotyledons</taxon>
        <taxon>Gunneridae</taxon>
        <taxon>Pentapetalae</taxon>
        <taxon>asterids</taxon>
        <taxon>lamiids</taxon>
        <taxon>Lamiales</taxon>
        <taxon>Pedaliaceae</taxon>
        <taxon>Sesamum</taxon>
    </lineage>
</organism>
<dbReference type="Gene3D" id="3.10.20.90">
    <property type="entry name" value="Phosphatidylinositol 3-kinase Catalytic Subunit, Chain A, domain 1"/>
    <property type="match status" value="1"/>
</dbReference>
<reference evidence="1" key="2">
    <citation type="journal article" date="2024" name="Plant">
        <title>Genomic evolution and insights into agronomic trait innovations of Sesamum species.</title>
        <authorList>
            <person name="Miao H."/>
            <person name="Wang L."/>
            <person name="Qu L."/>
            <person name="Liu H."/>
            <person name="Sun Y."/>
            <person name="Le M."/>
            <person name="Wang Q."/>
            <person name="Wei S."/>
            <person name="Zheng Y."/>
            <person name="Lin W."/>
            <person name="Duan Y."/>
            <person name="Cao H."/>
            <person name="Xiong S."/>
            <person name="Wang X."/>
            <person name="Wei L."/>
            <person name="Li C."/>
            <person name="Ma Q."/>
            <person name="Ju M."/>
            <person name="Zhao R."/>
            <person name="Li G."/>
            <person name="Mu C."/>
            <person name="Tian Q."/>
            <person name="Mei H."/>
            <person name="Zhang T."/>
            <person name="Gao T."/>
            <person name="Zhang H."/>
        </authorList>
    </citation>
    <scope>NUCLEOTIDE SEQUENCE</scope>
    <source>
        <strain evidence="1">G02</strain>
    </source>
</reference>
<dbReference type="InterPro" id="IPR029071">
    <property type="entry name" value="Ubiquitin-like_domsf"/>
</dbReference>
<reference evidence="1" key="1">
    <citation type="submission" date="2020-06" db="EMBL/GenBank/DDBJ databases">
        <authorList>
            <person name="Li T."/>
            <person name="Hu X."/>
            <person name="Zhang T."/>
            <person name="Song X."/>
            <person name="Zhang H."/>
            <person name="Dai N."/>
            <person name="Sheng W."/>
            <person name="Hou X."/>
            <person name="Wei L."/>
        </authorList>
    </citation>
    <scope>NUCLEOTIDE SEQUENCE</scope>
    <source>
        <strain evidence="1">G02</strain>
        <tissue evidence="1">Leaf</tissue>
    </source>
</reference>
<protein>
    <recommendedName>
        <fullName evidence="2">SPOR domain-containing protein</fullName>
    </recommendedName>
</protein>
<evidence type="ECO:0008006" key="2">
    <source>
        <dbReference type="Google" id="ProtNLM"/>
    </source>
</evidence>
<gene>
    <name evidence="1" type="ORF">Sradi_0866100</name>
</gene>
<proteinExistence type="predicted"/>
<evidence type="ECO:0000313" key="1">
    <source>
        <dbReference type="EMBL" id="KAL0423313.1"/>
    </source>
</evidence>
<dbReference type="AlphaFoldDB" id="A0AAW2V2N7"/>
<dbReference type="EMBL" id="JACGWJ010000004">
    <property type="protein sequence ID" value="KAL0423313.1"/>
    <property type="molecule type" value="Genomic_DNA"/>
</dbReference>
<comment type="caution">
    <text evidence="1">The sequence shown here is derived from an EMBL/GenBank/DDBJ whole genome shotgun (WGS) entry which is preliminary data.</text>
</comment>
<accession>A0AAW2V2N7</accession>
<sequence length="55" mass="6554">MRVMDVIFQPSRGSPFYIEVGYFDTVLEIKEKIQKDQSIPISKTNSDFQWQYPPR</sequence>